<dbReference type="InterPro" id="IPR000524">
    <property type="entry name" value="Tscrpt_reg_HTH_GntR"/>
</dbReference>
<keyword evidence="2" id="KW-0238">DNA-binding</keyword>
<dbReference type="PRINTS" id="PR00035">
    <property type="entry name" value="HTHGNTR"/>
</dbReference>
<dbReference type="SUPFAM" id="SSF46785">
    <property type="entry name" value="Winged helix' DNA-binding domain"/>
    <property type="match status" value="1"/>
</dbReference>
<dbReference type="PROSITE" id="PS50949">
    <property type="entry name" value="HTH_GNTR"/>
    <property type="match status" value="1"/>
</dbReference>
<dbReference type="InterPro" id="IPR011663">
    <property type="entry name" value="UTRA"/>
</dbReference>
<dbReference type="GO" id="GO:0045892">
    <property type="term" value="P:negative regulation of DNA-templated transcription"/>
    <property type="evidence" value="ECO:0007669"/>
    <property type="project" value="UniProtKB-UniRule"/>
</dbReference>
<sequence>MQQGNNDIILDIKVQSDLPLYEQIKSVIDRRIETEEWPADFQLPPEDELAEEFGASRLTVRRALRELQSDGVLLRTQGRGTFVIGPRMQCAVFNLSDISEEITLSGGAHTCIVLEHEILDKEGSGRNMLQLAPGEAVYHSRLLHLEDGTPIQLEDRYVNAAEAPDYIDQDFSQNTPHAWLLRETTVTSVDNTIRAIRADDEIRQHLQIDGSQPCLLLDRYTWRDGIPVTRSRFIYPGDRYRLRSTHEARTNRIVTTPRKGR</sequence>
<dbReference type="PANTHER" id="PTHR44846">
    <property type="entry name" value="MANNOSYL-D-GLYCERATE TRANSPORT/METABOLISM SYSTEM REPRESSOR MNGR-RELATED"/>
    <property type="match status" value="1"/>
</dbReference>
<dbReference type="FunFam" id="1.10.10.10:FF:000079">
    <property type="entry name" value="GntR family transcriptional regulator"/>
    <property type="match status" value="1"/>
</dbReference>
<protein>
    <recommendedName>
        <fullName evidence="4">Histidine utilization repressor</fullName>
    </recommendedName>
</protein>
<gene>
    <name evidence="6" type="ORF">NA8A_07089</name>
</gene>
<dbReference type="PANTHER" id="PTHR44846:SF16">
    <property type="entry name" value="TRANSCRIPTIONAL REGULATOR PHNF-RELATED"/>
    <property type="match status" value="1"/>
</dbReference>
<proteinExistence type="predicted"/>
<dbReference type="PATRIC" id="fig|1231190.3.peg.1488"/>
<dbReference type="InterPro" id="IPR010248">
    <property type="entry name" value="His_ut_repres"/>
</dbReference>
<feature type="domain" description="HTH gntR-type" evidence="5">
    <location>
        <begin position="18"/>
        <end position="86"/>
    </location>
</feature>
<evidence type="ECO:0000313" key="7">
    <source>
        <dbReference type="Proteomes" id="UP000007374"/>
    </source>
</evidence>
<dbReference type="Gene3D" id="3.40.1410.10">
    <property type="entry name" value="Chorismate lyase-like"/>
    <property type="match status" value="1"/>
</dbReference>
<evidence type="ECO:0000256" key="3">
    <source>
        <dbReference type="ARBA" id="ARBA00023163"/>
    </source>
</evidence>
<dbReference type="GO" id="GO:0003700">
    <property type="term" value="F:DNA-binding transcription factor activity"/>
    <property type="evidence" value="ECO:0007669"/>
    <property type="project" value="UniProtKB-UniRule"/>
</dbReference>
<dbReference type="InterPro" id="IPR036390">
    <property type="entry name" value="WH_DNA-bd_sf"/>
</dbReference>
<dbReference type="InterPro" id="IPR028978">
    <property type="entry name" value="Chorismate_lyase_/UTRA_dom_sf"/>
</dbReference>
<dbReference type="Proteomes" id="UP000007374">
    <property type="component" value="Unassembled WGS sequence"/>
</dbReference>
<dbReference type="STRING" id="721133.SAMN05216176_105117"/>
<keyword evidence="3" id="KW-0804">Transcription</keyword>
<dbReference type="GO" id="GO:0003677">
    <property type="term" value="F:DNA binding"/>
    <property type="evidence" value="ECO:0007669"/>
    <property type="project" value="UniProtKB-UniRule"/>
</dbReference>
<dbReference type="Pfam" id="PF07702">
    <property type="entry name" value="UTRA"/>
    <property type="match status" value="1"/>
</dbReference>
<evidence type="ECO:0000256" key="2">
    <source>
        <dbReference type="ARBA" id="ARBA00023125"/>
    </source>
</evidence>
<keyword evidence="7" id="KW-1185">Reference proteome</keyword>
<dbReference type="RefSeq" id="WP_009756235.1">
    <property type="nucleotide sequence ID" value="NZ_AMSI01000004.1"/>
</dbReference>
<dbReference type="InterPro" id="IPR036388">
    <property type="entry name" value="WH-like_DNA-bd_sf"/>
</dbReference>
<evidence type="ECO:0000259" key="5">
    <source>
        <dbReference type="PROSITE" id="PS50949"/>
    </source>
</evidence>
<organism evidence="6 7">
    <name type="scientific">Nitratireductor indicus C115</name>
    <dbReference type="NCBI Taxonomy" id="1231190"/>
    <lineage>
        <taxon>Bacteria</taxon>
        <taxon>Pseudomonadati</taxon>
        <taxon>Pseudomonadota</taxon>
        <taxon>Alphaproteobacteria</taxon>
        <taxon>Hyphomicrobiales</taxon>
        <taxon>Phyllobacteriaceae</taxon>
        <taxon>Nitratireductor</taxon>
    </lineage>
</organism>
<evidence type="ECO:0000256" key="1">
    <source>
        <dbReference type="ARBA" id="ARBA00023015"/>
    </source>
</evidence>
<dbReference type="Pfam" id="PF00392">
    <property type="entry name" value="GntR"/>
    <property type="match status" value="1"/>
</dbReference>
<dbReference type="NCBIfam" id="TIGR02018">
    <property type="entry name" value="his_ut_repres"/>
    <property type="match status" value="1"/>
</dbReference>
<accession>K2P771</accession>
<comment type="caution">
    <text evidence="6">The sequence shown here is derived from an EMBL/GenBank/DDBJ whole genome shotgun (WGS) entry which is preliminary data.</text>
</comment>
<dbReference type="SMART" id="SM00866">
    <property type="entry name" value="UTRA"/>
    <property type="match status" value="1"/>
</dbReference>
<dbReference type="EMBL" id="AMSI01000004">
    <property type="protein sequence ID" value="EKF43081.1"/>
    <property type="molecule type" value="Genomic_DNA"/>
</dbReference>
<evidence type="ECO:0000256" key="4">
    <source>
        <dbReference type="NCBIfam" id="TIGR02018"/>
    </source>
</evidence>
<dbReference type="AlphaFoldDB" id="K2P771"/>
<dbReference type="GO" id="GO:0006547">
    <property type="term" value="P:L-histidine metabolic process"/>
    <property type="evidence" value="ECO:0007669"/>
    <property type="project" value="UniProtKB-UniRule"/>
</dbReference>
<dbReference type="SUPFAM" id="SSF64288">
    <property type="entry name" value="Chorismate lyase-like"/>
    <property type="match status" value="1"/>
</dbReference>
<dbReference type="InterPro" id="IPR050679">
    <property type="entry name" value="Bact_HTH_transcr_reg"/>
</dbReference>
<dbReference type="eggNOG" id="COG2188">
    <property type="taxonomic scope" value="Bacteria"/>
</dbReference>
<dbReference type="Gene3D" id="1.10.10.10">
    <property type="entry name" value="Winged helix-like DNA-binding domain superfamily/Winged helix DNA-binding domain"/>
    <property type="match status" value="1"/>
</dbReference>
<name>K2P771_9HYPH</name>
<dbReference type="SMART" id="SM00345">
    <property type="entry name" value="HTH_GNTR"/>
    <property type="match status" value="1"/>
</dbReference>
<keyword evidence="1" id="KW-0805">Transcription regulation</keyword>
<dbReference type="CDD" id="cd07377">
    <property type="entry name" value="WHTH_GntR"/>
    <property type="match status" value="1"/>
</dbReference>
<reference evidence="6 7" key="1">
    <citation type="journal article" date="2012" name="J. Bacteriol.">
        <title>Genome Sequence of Nitratireductor indicus Type Strain C115.</title>
        <authorList>
            <person name="Lai Q."/>
            <person name="Li G."/>
            <person name="Yu Z."/>
            <person name="Shao Z."/>
        </authorList>
    </citation>
    <scope>NUCLEOTIDE SEQUENCE [LARGE SCALE GENOMIC DNA]</scope>
    <source>
        <strain evidence="6 7">C115</strain>
    </source>
</reference>
<evidence type="ECO:0000313" key="6">
    <source>
        <dbReference type="EMBL" id="EKF43081.1"/>
    </source>
</evidence>